<proteinExistence type="predicted"/>
<dbReference type="EMBL" id="OZ020108">
    <property type="protein sequence ID" value="CAK9260760.1"/>
    <property type="molecule type" value="Genomic_DNA"/>
</dbReference>
<protein>
    <submittedName>
        <fullName evidence="1">Uncharacterized protein</fullName>
    </submittedName>
</protein>
<dbReference type="Proteomes" id="UP001497444">
    <property type="component" value="Chromosome 13"/>
</dbReference>
<organism evidence="1 2">
    <name type="scientific">Sphagnum jensenii</name>
    <dbReference type="NCBI Taxonomy" id="128206"/>
    <lineage>
        <taxon>Eukaryota</taxon>
        <taxon>Viridiplantae</taxon>
        <taxon>Streptophyta</taxon>
        <taxon>Embryophyta</taxon>
        <taxon>Bryophyta</taxon>
        <taxon>Sphagnophytina</taxon>
        <taxon>Sphagnopsida</taxon>
        <taxon>Sphagnales</taxon>
        <taxon>Sphagnaceae</taxon>
        <taxon>Sphagnum</taxon>
    </lineage>
</organism>
<sequence>MRRADVWKKIAARDERASQRGRLEGSVKKLQARAGRVLHGQELRQGGAADSDGCKAVRRRHTLKPHTSFSNRTLFLPFVPFSQQKKSQQ</sequence>
<name>A0ABP0W628_9BRYO</name>
<gene>
    <name evidence="1" type="ORF">CSSPJE1EN1_LOCUS6238</name>
</gene>
<keyword evidence="2" id="KW-1185">Reference proteome</keyword>
<accession>A0ABP0W628</accession>
<reference evidence="1" key="1">
    <citation type="submission" date="2024-02" db="EMBL/GenBank/DDBJ databases">
        <authorList>
            <consortium name="ELIXIR-Norway"/>
            <consortium name="Elixir Norway"/>
        </authorList>
    </citation>
    <scope>NUCLEOTIDE SEQUENCE</scope>
</reference>
<evidence type="ECO:0000313" key="2">
    <source>
        <dbReference type="Proteomes" id="UP001497444"/>
    </source>
</evidence>
<evidence type="ECO:0000313" key="1">
    <source>
        <dbReference type="EMBL" id="CAK9260760.1"/>
    </source>
</evidence>